<dbReference type="Gene3D" id="2.60.120.200">
    <property type="match status" value="1"/>
</dbReference>
<dbReference type="AlphaFoldDB" id="A0A6H1ZGD3"/>
<dbReference type="EMBL" id="MT144016">
    <property type="protein sequence ID" value="QJA46614.1"/>
    <property type="molecule type" value="Genomic_DNA"/>
</dbReference>
<sequence length="247" mass="25999">MAQSSVGKIRLFNDFTGVPNLITEITDVIPLGDFYAGGEGIEDTTAGVVPSITAPLSGSVTITGGNTNADTTFIGTQILFDVTLMGTLVAETRAQVPDLDTKEVFFGFTSILTIDEQLQDILINASATAFTCVADLVGFYFSNELTASATKWHAAHKGGATTASTTAASQTLAVGPTAGEWQVLRLEVDNNGDTRWYVDGVLKKTVKTAASLTSNMAAVLAFAANTTDHPIGDCDYMLVEAGRDWTV</sequence>
<organism evidence="1">
    <name type="scientific">viral metagenome</name>
    <dbReference type="NCBI Taxonomy" id="1070528"/>
    <lineage>
        <taxon>unclassified sequences</taxon>
        <taxon>metagenomes</taxon>
        <taxon>organismal metagenomes</taxon>
    </lineage>
</organism>
<name>A0A6H1ZGD3_9ZZZZ</name>
<proteinExistence type="predicted"/>
<evidence type="ECO:0000313" key="1">
    <source>
        <dbReference type="EMBL" id="QJA46614.1"/>
    </source>
</evidence>
<protein>
    <submittedName>
        <fullName evidence="1">Uncharacterized protein</fullName>
    </submittedName>
</protein>
<accession>A0A6H1ZGD3</accession>
<gene>
    <name evidence="1" type="ORF">TM448A00467_0014</name>
</gene>
<reference evidence="1" key="1">
    <citation type="submission" date="2020-03" db="EMBL/GenBank/DDBJ databases">
        <title>The deep terrestrial virosphere.</title>
        <authorList>
            <person name="Holmfeldt K."/>
            <person name="Nilsson E."/>
            <person name="Simone D."/>
            <person name="Lopez-Fernandez M."/>
            <person name="Wu X."/>
            <person name="de Brujin I."/>
            <person name="Lundin D."/>
            <person name="Andersson A."/>
            <person name="Bertilsson S."/>
            <person name="Dopson M."/>
        </authorList>
    </citation>
    <scope>NUCLEOTIDE SEQUENCE</scope>
    <source>
        <strain evidence="1">TM448A00467</strain>
    </source>
</reference>